<evidence type="ECO:0000256" key="1">
    <source>
        <dbReference type="ARBA" id="ARBA00004613"/>
    </source>
</evidence>
<dbReference type="InterPro" id="IPR050605">
    <property type="entry name" value="Olfactomedin-like_domain"/>
</dbReference>
<dbReference type="GO" id="GO:0005615">
    <property type="term" value="C:extracellular space"/>
    <property type="evidence" value="ECO:0007669"/>
    <property type="project" value="TreeGrafter"/>
</dbReference>
<name>A0AAD9E501_9TELE</name>
<reference evidence="6" key="1">
    <citation type="submission" date="2023-03" db="EMBL/GenBank/DDBJ databases">
        <title>Electrophorus voltai genome.</title>
        <authorList>
            <person name="Bian C."/>
        </authorList>
    </citation>
    <scope>NUCLEOTIDE SEQUENCE</scope>
    <source>
        <strain evidence="6">CB-2022</strain>
        <tissue evidence="6">Muscle</tissue>
    </source>
</reference>
<dbReference type="AlphaFoldDB" id="A0AAD9E501"/>
<accession>A0AAD9E501</accession>
<dbReference type="Pfam" id="PF02191">
    <property type="entry name" value="OLF"/>
    <property type="match status" value="1"/>
</dbReference>
<dbReference type="SMART" id="SM00284">
    <property type="entry name" value="OLF"/>
    <property type="match status" value="1"/>
</dbReference>
<dbReference type="EMBL" id="JAROKS010000004">
    <property type="protein sequence ID" value="KAK1804618.1"/>
    <property type="molecule type" value="Genomic_DNA"/>
</dbReference>
<dbReference type="Proteomes" id="UP001239994">
    <property type="component" value="Unassembled WGS sequence"/>
</dbReference>
<comment type="caution">
    <text evidence="6">The sequence shown here is derived from an EMBL/GenBank/DDBJ whole genome shotgun (WGS) entry which is preliminary data.</text>
</comment>
<evidence type="ECO:0000256" key="4">
    <source>
        <dbReference type="SAM" id="SignalP"/>
    </source>
</evidence>
<feature type="signal peptide" evidence="4">
    <location>
        <begin position="1"/>
        <end position="16"/>
    </location>
</feature>
<gene>
    <name evidence="6" type="ORF">P4O66_020616</name>
</gene>
<feature type="chain" id="PRO_5042098246" description="Olfactomedin-like domain-containing protein" evidence="4">
    <location>
        <begin position="17"/>
        <end position="506"/>
    </location>
</feature>
<dbReference type="PANTHER" id="PTHR23192">
    <property type="entry name" value="OLFACTOMEDIN-RELATED"/>
    <property type="match status" value="1"/>
</dbReference>
<comment type="caution">
    <text evidence="3">Lacks conserved residue(s) required for the propagation of feature annotation.</text>
</comment>
<keyword evidence="7" id="KW-1185">Reference proteome</keyword>
<feature type="domain" description="Olfactomedin-like" evidence="5">
    <location>
        <begin position="238"/>
        <end position="506"/>
    </location>
</feature>
<evidence type="ECO:0000313" key="7">
    <source>
        <dbReference type="Proteomes" id="UP001239994"/>
    </source>
</evidence>
<keyword evidence="4" id="KW-0732">Signal</keyword>
<evidence type="ECO:0000259" key="5">
    <source>
        <dbReference type="PROSITE" id="PS51132"/>
    </source>
</evidence>
<sequence length="506" mass="57636">MFLLLLVLTASEPVHSQRVQGQENNGSCVCEVNSNLWAFPAVKYEAVSLLLQSCGDAVRKLQTQPIVVRHTHKLQQKLTGSASAAGAIAARFCCRIVASGCSSGTKPAEMSLPDYVRSHRQTVTTNAELPKLKVMLEDVTTRLQKFQYLKSSGQYNSLHLRQLSQELQQLQQLVSATHLDRPAAETHKIGKELLKLQEDVERMYKDNIFNLESVRERLRFLSNRAQTCRTIPDDFRSSCSQRIMKNISSPLITKLNPFSKSYISGAWGRDTSLSDVGTYWVQPLVSSHKHGNTMRLYKNYEDFMSGRDYRDESVAPSHSHSNAIQGPGTVLYDRVVYFQCYNTPELCSFDLQTKQTKRLKIPDAGINNKFPYCYYTCRDWTDVDLAADHQGIWAIYATEGNHGNIVLSRVDRETFNITHTWKTRLFKRSITNAFMACGVLYATRFVDTYREEVFYAFDTNTGSEDNTLELPLEKVSAGVANLHYNPNDRKLYMYNDGYLLAYQAFF</sequence>
<evidence type="ECO:0000313" key="6">
    <source>
        <dbReference type="EMBL" id="KAK1804618.1"/>
    </source>
</evidence>
<dbReference type="PROSITE" id="PS51132">
    <property type="entry name" value="OLF"/>
    <property type="match status" value="1"/>
</dbReference>
<dbReference type="GO" id="GO:0007165">
    <property type="term" value="P:signal transduction"/>
    <property type="evidence" value="ECO:0007669"/>
    <property type="project" value="TreeGrafter"/>
</dbReference>
<keyword evidence="2" id="KW-0964">Secreted</keyword>
<organism evidence="6 7">
    <name type="scientific">Electrophorus voltai</name>
    <dbReference type="NCBI Taxonomy" id="2609070"/>
    <lineage>
        <taxon>Eukaryota</taxon>
        <taxon>Metazoa</taxon>
        <taxon>Chordata</taxon>
        <taxon>Craniata</taxon>
        <taxon>Vertebrata</taxon>
        <taxon>Euteleostomi</taxon>
        <taxon>Actinopterygii</taxon>
        <taxon>Neopterygii</taxon>
        <taxon>Teleostei</taxon>
        <taxon>Ostariophysi</taxon>
        <taxon>Gymnotiformes</taxon>
        <taxon>Gymnotoidei</taxon>
        <taxon>Gymnotidae</taxon>
        <taxon>Electrophorus</taxon>
    </lineage>
</organism>
<dbReference type="PANTHER" id="PTHR23192:SF31">
    <property type="entry name" value="OLFACTOMEDIN-4-LIKE"/>
    <property type="match status" value="1"/>
</dbReference>
<evidence type="ECO:0000256" key="3">
    <source>
        <dbReference type="PROSITE-ProRule" id="PRU00446"/>
    </source>
</evidence>
<protein>
    <recommendedName>
        <fullName evidence="5">Olfactomedin-like domain-containing protein</fullName>
    </recommendedName>
</protein>
<evidence type="ECO:0000256" key="2">
    <source>
        <dbReference type="ARBA" id="ARBA00022525"/>
    </source>
</evidence>
<comment type="subcellular location">
    <subcellularLocation>
        <location evidence="1">Secreted</location>
    </subcellularLocation>
</comment>
<dbReference type="InterPro" id="IPR003112">
    <property type="entry name" value="Olfac-like_dom"/>
</dbReference>
<proteinExistence type="predicted"/>